<dbReference type="PANTHER" id="PTHR30290:SF9">
    <property type="entry name" value="OLIGOPEPTIDE-BINDING PROTEIN APPA"/>
    <property type="match status" value="1"/>
</dbReference>
<evidence type="ECO:0000259" key="6">
    <source>
        <dbReference type="Pfam" id="PF00496"/>
    </source>
</evidence>
<sequence length="539" mass="58849">MRKMNKRSLFFTSLTAAALLLAACGTDDSDPIDGGTDPGEETGTDTEGAQGGDLVIGQLSDAVSLDPHGSNDTPSSNVAYNIYEALLIQDENMELQPGLATEWERVDDLTWQFTLREDVTFHDGSEFNADVVQANFERILDEDIASPRAFLYEMVEEINVVDDYTVEFVTEYPFSPLPAHIAHNGGGMISAEVIAEDYEAIENGSEPGSVINENPVGTGPFVFESWTPGDEIVLNRNDDYWGDAPALDSITFRVVPEGSTRLADLETGAIHISDPLSPSDVSRVEGTDGMSVISQPSVSLSYIGFNAQKEPFDDPLVRQAISKAIDKDTIINGIYDGVGIPAESPLAPGVFGHDENISGLEYNVEEARELLAEAGYEDGFSTTIWTNDNQDRIDTATAVQAQLAEIGIDVEIEIVEWGAYLEDTAAGEHDMFILGWSTVTGDADYGLYPLFHSDNFGVAGNRTFFATDELDSVLEEARQSSDEDERLDLYSRAQEILVDEAPMIPIHHPEFLLAVSDDVEGLWQHPTGILMLRDVSLNQ</sequence>
<dbReference type="GO" id="GO:0043190">
    <property type="term" value="C:ATP-binding cassette (ABC) transporter complex"/>
    <property type="evidence" value="ECO:0007669"/>
    <property type="project" value="InterPro"/>
</dbReference>
<dbReference type="PANTHER" id="PTHR30290">
    <property type="entry name" value="PERIPLASMIC BINDING COMPONENT OF ABC TRANSPORTER"/>
    <property type="match status" value="1"/>
</dbReference>
<organism evidence="7 8">
    <name type="scientific">Alkalibacterium thalassium</name>
    <dbReference type="NCBI Taxonomy" id="426701"/>
    <lineage>
        <taxon>Bacteria</taxon>
        <taxon>Bacillati</taxon>
        <taxon>Bacillota</taxon>
        <taxon>Bacilli</taxon>
        <taxon>Lactobacillales</taxon>
        <taxon>Carnobacteriaceae</taxon>
        <taxon>Alkalibacterium</taxon>
    </lineage>
</organism>
<accession>A0A1G9ATT3</accession>
<dbReference type="Pfam" id="PF00496">
    <property type="entry name" value="SBP_bac_5"/>
    <property type="match status" value="1"/>
</dbReference>
<evidence type="ECO:0000256" key="1">
    <source>
        <dbReference type="ARBA" id="ARBA00005695"/>
    </source>
</evidence>
<dbReference type="GO" id="GO:0015833">
    <property type="term" value="P:peptide transport"/>
    <property type="evidence" value="ECO:0007669"/>
    <property type="project" value="TreeGrafter"/>
</dbReference>
<evidence type="ECO:0000313" key="8">
    <source>
        <dbReference type="Proteomes" id="UP000199433"/>
    </source>
</evidence>
<dbReference type="Proteomes" id="UP000199433">
    <property type="component" value="Unassembled WGS sequence"/>
</dbReference>
<dbReference type="AlphaFoldDB" id="A0A1G9ATT3"/>
<evidence type="ECO:0000256" key="3">
    <source>
        <dbReference type="ARBA" id="ARBA00022729"/>
    </source>
</evidence>
<evidence type="ECO:0000256" key="4">
    <source>
        <dbReference type="SAM" id="MobiDB-lite"/>
    </source>
</evidence>
<evidence type="ECO:0000256" key="5">
    <source>
        <dbReference type="SAM" id="SignalP"/>
    </source>
</evidence>
<dbReference type="PIRSF" id="PIRSF002741">
    <property type="entry name" value="MppA"/>
    <property type="match status" value="1"/>
</dbReference>
<name>A0A1G9ATT3_9LACT</name>
<dbReference type="InterPro" id="IPR030678">
    <property type="entry name" value="Peptide/Ni-bd"/>
</dbReference>
<dbReference type="PROSITE" id="PS51257">
    <property type="entry name" value="PROKAR_LIPOPROTEIN"/>
    <property type="match status" value="1"/>
</dbReference>
<keyword evidence="2" id="KW-0813">Transport</keyword>
<evidence type="ECO:0000256" key="2">
    <source>
        <dbReference type="ARBA" id="ARBA00022448"/>
    </source>
</evidence>
<feature type="domain" description="Solute-binding protein family 5" evidence="6">
    <location>
        <begin position="94"/>
        <end position="456"/>
    </location>
</feature>
<dbReference type="OrthoDB" id="9796817at2"/>
<dbReference type="Gene3D" id="3.40.190.10">
    <property type="entry name" value="Periplasmic binding protein-like II"/>
    <property type="match status" value="1"/>
</dbReference>
<dbReference type="InterPro" id="IPR039424">
    <property type="entry name" value="SBP_5"/>
</dbReference>
<keyword evidence="3 5" id="KW-0732">Signal</keyword>
<evidence type="ECO:0000313" key="7">
    <source>
        <dbReference type="EMBL" id="SDK30304.1"/>
    </source>
</evidence>
<dbReference type="SUPFAM" id="SSF53850">
    <property type="entry name" value="Periplasmic binding protein-like II"/>
    <property type="match status" value="1"/>
</dbReference>
<dbReference type="RefSeq" id="WP_091266876.1">
    <property type="nucleotide sequence ID" value="NZ_FNFK01000022.1"/>
</dbReference>
<protein>
    <submittedName>
        <fullName evidence="7">Peptide/nickel transport system substrate-binding protein</fullName>
    </submittedName>
</protein>
<reference evidence="8" key="1">
    <citation type="submission" date="2016-10" db="EMBL/GenBank/DDBJ databases">
        <authorList>
            <person name="Varghese N."/>
            <person name="Submissions S."/>
        </authorList>
    </citation>
    <scope>NUCLEOTIDE SEQUENCE [LARGE SCALE GENOMIC DNA]</scope>
    <source>
        <strain evidence="8">DSM 19181</strain>
    </source>
</reference>
<dbReference type="CDD" id="cd08499">
    <property type="entry name" value="PBP2_Ylib_like"/>
    <property type="match status" value="1"/>
</dbReference>
<dbReference type="Gene3D" id="3.90.76.10">
    <property type="entry name" value="Dipeptide-binding Protein, Domain 1"/>
    <property type="match status" value="1"/>
</dbReference>
<feature type="chain" id="PRO_5011552148" evidence="5">
    <location>
        <begin position="23"/>
        <end position="539"/>
    </location>
</feature>
<proteinExistence type="inferred from homology"/>
<keyword evidence="8" id="KW-1185">Reference proteome</keyword>
<comment type="similarity">
    <text evidence="1">Belongs to the bacterial solute-binding protein 5 family.</text>
</comment>
<gene>
    <name evidence="7" type="ORF">SAMN04488098_102218</name>
</gene>
<dbReference type="EMBL" id="FNFK01000022">
    <property type="protein sequence ID" value="SDK30304.1"/>
    <property type="molecule type" value="Genomic_DNA"/>
</dbReference>
<feature type="region of interest" description="Disordered" evidence="4">
    <location>
        <begin position="27"/>
        <end position="52"/>
    </location>
</feature>
<dbReference type="Gene3D" id="3.10.105.10">
    <property type="entry name" value="Dipeptide-binding Protein, Domain 3"/>
    <property type="match status" value="1"/>
</dbReference>
<dbReference type="InterPro" id="IPR000914">
    <property type="entry name" value="SBP_5_dom"/>
</dbReference>
<dbReference type="STRING" id="426701.SAMN04488098_102218"/>
<feature type="signal peptide" evidence="5">
    <location>
        <begin position="1"/>
        <end position="22"/>
    </location>
</feature>
<dbReference type="GO" id="GO:0042597">
    <property type="term" value="C:periplasmic space"/>
    <property type="evidence" value="ECO:0007669"/>
    <property type="project" value="UniProtKB-ARBA"/>
</dbReference>
<dbReference type="GO" id="GO:1904680">
    <property type="term" value="F:peptide transmembrane transporter activity"/>
    <property type="evidence" value="ECO:0007669"/>
    <property type="project" value="TreeGrafter"/>
</dbReference>